<dbReference type="NCBIfam" id="NF045647">
    <property type="entry name" value="alr0857_fam"/>
    <property type="match status" value="1"/>
</dbReference>
<evidence type="ECO:0000313" key="1">
    <source>
        <dbReference type="EMBL" id="ERT04312.1"/>
    </source>
</evidence>
<sequence length="134" mass="14926">MLKLTYTETAFHLEYLTQSPEQLVSLRVKLAMRVGDSILVEPSSAAFLLPRHLPMLPLLEDTLSQHNSDAIAVCIADSESVEVSLTGTWITTDLDADEENGIFITVLGEYTEYLLFRLWKEAYTGASVMKEAGE</sequence>
<dbReference type="EMBL" id="AUZM01000106">
    <property type="protein sequence ID" value="ERT04312.1"/>
    <property type="molecule type" value="Genomic_DNA"/>
</dbReference>
<dbReference type="InterPro" id="IPR054664">
    <property type="entry name" value="Alr0857-like"/>
</dbReference>
<dbReference type="OrthoDB" id="530474at2"/>
<protein>
    <submittedName>
        <fullName evidence="1">Uncharacterized protein</fullName>
    </submittedName>
</protein>
<dbReference type="RefSeq" id="WP_023069408.1">
    <property type="nucleotide sequence ID" value="NZ_AUZM01000106.1"/>
</dbReference>
<accession>U7QAT1</accession>
<proteinExistence type="predicted"/>
<keyword evidence="2" id="KW-1185">Reference proteome</keyword>
<gene>
    <name evidence="1" type="ORF">M595_5740</name>
</gene>
<name>U7QAT1_9CYAN</name>
<comment type="caution">
    <text evidence="1">The sequence shown here is derived from an EMBL/GenBank/DDBJ whole genome shotgun (WGS) entry which is preliminary data.</text>
</comment>
<dbReference type="AlphaFoldDB" id="U7QAT1"/>
<dbReference type="Proteomes" id="UP000017127">
    <property type="component" value="Unassembled WGS sequence"/>
</dbReference>
<organism evidence="1 2">
    <name type="scientific">Lyngbya aestuarii BL J</name>
    <dbReference type="NCBI Taxonomy" id="1348334"/>
    <lineage>
        <taxon>Bacteria</taxon>
        <taxon>Bacillati</taxon>
        <taxon>Cyanobacteriota</taxon>
        <taxon>Cyanophyceae</taxon>
        <taxon>Oscillatoriophycideae</taxon>
        <taxon>Oscillatoriales</taxon>
        <taxon>Microcoleaceae</taxon>
        <taxon>Lyngbya</taxon>
    </lineage>
</organism>
<reference evidence="1 2" key="1">
    <citation type="journal article" date="2013" name="Front. Microbiol.">
        <title>Comparative genomic analyses of the cyanobacterium, Lyngbya aestuarii BL J, a powerful hydrogen producer.</title>
        <authorList>
            <person name="Kothari A."/>
            <person name="Vaughn M."/>
            <person name="Garcia-Pichel F."/>
        </authorList>
    </citation>
    <scope>NUCLEOTIDE SEQUENCE [LARGE SCALE GENOMIC DNA]</scope>
    <source>
        <strain evidence="1 2">BL J</strain>
    </source>
</reference>
<evidence type="ECO:0000313" key="2">
    <source>
        <dbReference type="Proteomes" id="UP000017127"/>
    </source>
</evidence>